<dbReference type="PATRIC" id="fig|699431.3.peg.966"/>
<evidence type="ECO:0000256" key="2">
    <source>
        <dbReference type="ARBA" id="ARBA00011073"/>
    </source>
</evidence>
<dbReference type="PANTHER" id="PTHR43806:SF11">
    <property type="entry name" value="CEREVISIN-RELATED"/>
    <property type="match status" value="1"/>
</dbReference>
<dbReference type="AlphaFoldDB" id="A0A0P7H9S8"/>
<dbReference type="PRINTS" id="PR00723">
    <property type="entry name" value="SUBTILISIN"/>
</dbReference>
<name>A0A0P7H9S8_9EURY</name>
<keyword evidence="5 7" id="KW-0378">Hydrolase</keyword>
<dbReference type="InterPro" id="IPR050131">
    <property type="entry name" value="Peptidase_S8_subtilisin-like"/>
</dbReference>
<dbReference type="EMBL" id="LGUC01000001">
    <property type="protein sequence ID" value="KPN30213.1"/>
    <property type="molecule type" value="Genomic_DNA"/>
</dbReference>
<protein>
    <submittedName>
        <fullName evidence="10">Halolysin</fullName>
        <ecNumber evidence="10">3.4.21.-</ecNumber>
    </submittedName>
</protein>
<comment type="caution">
    <text evidence="10">The sequence shown here is derived from an EMBL/GenBank/DDBJ whole genome shotgun (WGS) entry which is preliminary data.</text>
</comment>
<feature type="active site" description="Charge relay system" evidence="7">
    <location>
        <position position="351"/>
    </location>
</feature>
<comment type="similarity">
    <text evidence="2 7">Belongs to the peptidase S8 family.</text>
</comment>
<keyword evidence="11" id="KW-1185">Reference proteome</keyword>
<dbReference type="Gene3D" id="2.60.120.380">
    <property type="match status" value="1"/>
</dbReference>
<proteinExistence type="inferred from homology"/>
<dbReference type="Gene3D" id="3.40.50.200">
    <property type="entry name" value="Peptidase S8/S53 domain"/>
    <property type="match status" value="1"/>
</dbReference>
<dbReference type="GO" id="GO:0006508">
    <property type="term" value="P:proteolysis"/>
    <property type="evidence" value="ECO:0007669"/>
    <property type="project" value="UniProtKB-KW"/>
</dbReference>
<keyword evidence="6 7" id="KW-0720">Serine protease</keyword>
<dbReference type="PANTHER" id="PTHR43806">
    <property type="entry name" value="PEPTIDASE S8"/>
    <property type="match status" value="1"/>
</dbReference>
<dbReference type="InterPro" id="IPR023828">
    <property type="entry name" value="Peptidase_S8_Ser-AS"/>
</dbReference>
<dbReference type="PROSITE" id="PS51318">
    <property type="entry name" value="TAT"/>
    <property type="match status" value="1"/>
</dbReference>
<dbReference type="Proteomes" id="UP000050535">
    <property type="component" value="Unassembled WGS sequence"/>
</dbReference>
<dbReference type="CDD" id="cd07484">
    <property type="entry name" value="Peptidases_S8_Thermitase_like"/>
    <property type="match status" value="1"/>
</dbReference>
<dbReference type="InterPro" id="IPR036852">
    <property type="entry name" value="Peptidase_S8/S53_dom_sf"/>
</dbReference>
<dbReference type="OrthoDB" id="27270at2157"/>
<dbReference type="InterPro" id="IPR006311">
    <property type="entry name" value="TAT_signal"/>
</dbReference>
<dbReference type="RefSeq" id="WP_054583273.1">
    <property type="nucleotide sequence ID" value="NZ_LGUC01000001.1"/>
</dbReference>
<comment type="subcellular location">
    <subcellularLocation>
        <location evidence="1">Secreted</location>
    </subcellularLocation>
</comment>
<dbReference type="PROSITE" id="PS00138">
    <property type="entry name" value="SUBTILASE_SER"/>
    <property type="match status" value="1"/>
</dbReference>
<accession>A0A0P7H9S8</accession>
<dbReference type="SUPFAM" id="SSF52743">
    <property type="entry name" value="Subtilisin-like"/>
    <property type="match status" value="1"/>
</dbReference>
<dbReference type="EC" id="3.4.21.-" evidence="10"/>
<evidence type="ECO:0000256" key="4">
    <source>
        <dbReference type="ARBA" id="ARBA00022670"/>
    </source>
</evidence>
<dbReference type="Pfam" id="PF00082">
    <property type="entry name" value="Peptidase_S8"/>
    <property type="match status" value="1"/>
</dbReference>
<gene>
    <name evidence="10" type="primary">hly_1</name>
    <name evidence="10" type="ORF">SY89_00939</name>
</gene>
<feature type="domain" description="Peptidase S8/S53" evidence="9">
    <location>
        <begin position="149"/>
        <end position="396"/>
    </location>
</feature>
<evidence type="ECO:0000256" key="8">
    <source>
        <dbReference type="SAM" id="MobiDB-lite"/>
    </source>
</evidence>
<feature type="compositionally biased region" description="Gly residues" evidence="8">
    <location>
        <begin position="410"/>
        <end position="422"/>
    </location>
</feature>
<feature type="active site" description="Charge relay system" evidence="7">
    <location>
        <position position="157"/>
    </location>
</feature>
<organism evidence="10 11">
    <name type="scientific">Halolamina pelagica</name>
    <dbReference type="NCBI Taxonomy" id="699431"/>
    <lineage>
        <taxon>Archaea</taxon>
        <taxon>Methanobacteriati</taxon>
        <taxon>Methanobacteriota</taxon>
        <taxon>Stenosarchaea group</taxon>
        <taxon>Halobacteria</taxon>
        <taxon>Halobacteriales</taxon>
        <taxon>Haloferacaceae</taxon>
    </lineage>
</organism>
<dbReference type="InterPro" id="IPR000209">
    <property type="entry name" value="Peptidase_S8/S53_dom"/>
</dbReference>
<sequence>MPEDSEHGWQRRGVLKGIGALGAAAGLAGVGSATPGRDPGPKEGEVLVGVSATADGVAATVEQYVPGNAELVHANETLRYVAVSFPEQASDAARQNFVEAVTQKDHVKYAEANATHEALATPNDPQFGDQYAPQQVNAPSAWDTTFGDSSVTIAVVDTGAQYDHPDLSGNYASDPGRDFVDADSDPYPDVPQDEYHATHVSGCAAAVVDNGTGVAGQGNSTLINGRALDENGSGSTADIADAIEWAADQGADVINLSLGGGGYTDTMKNAVSYATTNGALVVAAAGNDGSSSVSYPAAYSECVAVSAVDDSENLASFSQYGDSVELAAPGVDVLSTTTETRGSYERLSGTSMACPVVSGVAGLTLAQWDLSNSDLRSHLKNTAADIGLPDTQQGSGQVDAAAAVTTEPGSGDGGGGGDGGSGDSTSSSVSGTLDGYWDYDDYSYGWNYDSPSQVVIELDGPSDADFDLYVNTGTTANATPSDYDYGSYTTDSQESITIDSPDDSTAMQVDVDSYSGSGSYTVTITEYQ</sequence>
<dbReference type="PROSITE" id="PS51892">
    <property type="entry name" value="SUBTILASE"/>
    <property type="match status" value="1"/>
</dbReference>
<evidence type="ECO:0000256" key="3">
    <source>
        <dbReference type="ARBA" id="ARBA00022525"/>
    </source>
</evidence>
<dbReference type="STRING" id="699431.SY89_00939"/>
<evidence type="ECO:0000313" key="11">
    <source>
        <dbReference type="Proteomes" id="UP000050535"/>
    </source>
</evidence>
<dbReference type="GO" id="GO:0005576">
    <property type="term" value="C:extracellular region"/>
    <property type="evidence" value="ECO:0007669"/>
    <property type="project" value="UniProtKB-SubCell"/>
</dbReference>
<evidence type="ECO:0000256" key="6">
    <source>
        <dbReference type="ARBA" id="ARBA00022825"/>
    </source>
</evidence>
<evidence type="ECO:0000256" key="5">
    <source>
        <dbReference type="ARBA" id="ARBA00022801"/>
    </source>
</evidence>
<feature type="active site" description="Charge relay system" evidence="7">
    <location>
        <position position="196"/>
    </location>
</feature>
<keyword evidence="3" id="KW-0964">Secreted</keyword>
<keyword evidence="4 7" id="KW-0645">Protease</keyword>
<dbReference type="InterPro" id="IPR015500">
    <property type="entry name" value="Peptidase_S8_subtilisin-rel"/>
</dbReference>
<evidence type="ECO:0000256" key="7">
    <source>
        <dbReference type="PROSITE-ProRule" id="PRU01240"/>
    </source>
</evidence>
<evidence type="ECO:0000256" key="1">
    <source>
        <dbReference type="ARBA" id="ARBA00004613"/>
    </source>
</evidence>
<evidence type="ECO:0000313" key="10">
    <source>
        <dbReference type="EMBL" id="KPN30213.1"/>
    </source>
</evidence>
<feature type="region of interest" description="Disordered" evidence="8">
    <location>
        <begin position="386"/>
        <end position="429"/>
    </location>
</feature>
<dbReference type="InterPro" id="IPR034084">
    <property type="entry name" value="Thermitase-like_dom"/>
</dbReference>
<evidence type="ECO:0000259" key="9">
    <source>
        <dbReference type="Pfam" id="PF00082"/>
    </source>
</evidence>
<dbReference type="GO" id="GO:0004252">
    <property type="term" value="F:serine-type endopeptidase activity"/>
    <property type="evidence" value="ECO:0007669"/>
    <property type="project" value="UniProtKB-UniRule"/>
</dbReference>
<reference evidence="11" key="1">
    <citation type="submission" date="2013-11" db="EMBL/GenBank/DDBJ databases">
        <authorList>
            <person name="Hoang H.T."/>
            <person name="Killian M.L."/>
            <person name="Madson D.M."/>
            <person name="Arruda P.H.E."/>
            <person name="Sun D."/>
            <person name="Schwartz K.J."/>
            <person name="Yoon K."/>
        </authorList>
    </citation>
    <scope>NUCLEOTIDE SEQUENCE [LARGE SCALE GENOMIC DNA]</scope>
    <source>
        <strain evidence="11">CDK2</strain>
    </source>
</reference>